<sequence length="125" mass="14352">MMERRFESGCAISGMVVTTRHGSWWWMGFYGVGGYDIDGERLCGGCRFFATLTVWVVAPQLDRVWTSLKVVATDRVWLTVEELGFCCLEKAKLTWQEGLGGQKIKKLFEKHLPFHQSINSVYFSF</sequence>
<protein>
    <submittedName>
        <fullName evidence="1">Uncharacterized protein</fullName>
    </submittedName>
</protein>
<reference evidence="1 2" key="1">
    <citation type="journal article" date="2015" name="Sci. Rep.">
        <title>The power of single molecule real-time sequencing technology in the de novo assembly of a eukaryotic genome.</title>
        <authorList>
            <person name="Sakai H."/>
            <person name="Naito K."/>
            <person name="Ogiso-Tanaka E."/>
            <person name="Takahashi Y."/>
            <person name="Iseki K."/>
            <person name="Muto C."/>
            <person name="Satou K."/>
            <person name="Teruya K."/>
            <person name="Shiroma A."/>
            <person name="Shimoji M."/>
            <person name="Hirano T."/>
            <person name="Itoh T."/>
            <person name="Kaga A."/>
            <person name="Tomooka N."/>
        </authorList>
    </citation>
    <scope>NUCLEOTIDE SEQUENCE [LARGE SCALE GENOMIC DNA]</scope>
    <source>
        <strain evidence="2">cv. Shumari</strain>
    </source>
</reference>
<proteinExistence type="predicted"/>
<evidence type="ECO:0000313" key="1">
    <source>
        <dbReference type="EMBL" id="BAT89505.1"/>
    </source>
</evidence>
<evidence type="ECO:0000313" key="2">
    <source>
        <dbReference type="Proteomes" id="UP000291084"/>
    </source>
</evidence>
<name>A0A0S3S9F2_PHAAN</name>
<dbReference type="EMBL" id="AP015039">
    <property type="protein sequence ID" value="BAT89505.1"/>
    <property type="molecule type" value="Genomic_DNA"/>
</dbReference>
<dbReference type="Proteomes" id="UP000291084">
    <property type="component" value="Chromosome 6"/>
</dbReference>
<organism evidence="1 2">
    <name type="scientific">Vigna angularis var. angularis</name>
    <dbReference type="NCBI Taxonomy" id="157739"/>
    <lineage>
        <taxon>Eukaryota</taxon>
        <taxon>Viridiplantae</taxon>
        <taxon>Streptophyta</taxon>
        <taxon>Embryophyta</taxon>
        <taxon>Tracheophyta</taxon>
        <taxon>Spermatophyta</taxon>
        <taxon>Magnoliopsida</taxon>
        <taxon>eudicotyledons</taxon>
        <taxon>Gunneridae</taxon>
        <taxon>Pentapetalae</taxon>
        <taxon>rosids</taxon>
        <taxon>fabids</taxon>
        <taxon>Fabales</taxon>
        <taxon>Fabaceae</taxon>
        <taxon>Papilionoideae</taxon>
        <taxon>50 kb inversion clade</taxon>
        <taxon>NPAAA clade</taxon>
        <taxon>indigoferoid/millettioid clade</taxon>
        <taxon>Phaseoleae</taxon>
        <taxon>Vigna</taxon>
    </lineage>
</organism>
<dbReference type="AlphaFoldDB" id="A0A0S3S9F2"/>
<keyword evidence="2" id="KW-1185">Reference proteome</keyword>
<accession>A0A0S3S9F2</accession>
<gene>
    <name evidence="1" type="primary">Vigan.06G047500</name>
    <name evidence="1" type="ORF">VIGAN_06047500</name>
</gene>